<evidence type="ECO:0000256" key="6">
    <source>
        <dbReference type="SAM" id="Phobius"/>
    </source>
</evidence>
<dbReference type="PANTHER" id="PTHR46630:SF1">
    <property type="entry name" value="TETRATRICOPEPTIDE REPEAT PROTEIN 29"/>
    <property type="match status" value="1"/>
</dbReference>
<feature type="transmembrane region" description="Helical" evidence="6">
    <location>
        <begin position="390"/>
        <end position="412"/>
    </location>
</feature>
<keyword evidence="4" id="KW-0802">TPR repeat</keyword>
<reference evidence="8 9" key="1">
    <citation type="submission" date="2018-08" db="EMBL/GenBank/DDBJ databases">
        <title>Whole Genome Sequences of Two Pseudoalteromonas piscicida Strains, DE1-A and DE2-A, which Exhibit Strong Antibacterial Activity against Vibrio vulnificus.</title>
        <authorList>
            <person name="Richards G.P."/>
            <person name="Needleman D.S."/>
            <person name="Watson M.A."/>
            <person name="Polson S.W."/>
        </authorList>
    </citation>
    <scope>NUCLEOTIDE SEQUENCE [LARGE SCALE GENOMIC DNA]</scope>
    <source>
        <strain evidence="8 9">DE2-A</strain>
    </source>
</reference>
<dbReference type="PANTHER" id="PTHR46630">
    <property type="entry name" value="TETRATRICOPEPTIDE REPEAT PROTEIN 29"/>
    <property type="match status" value="1"/>
</dbReference>
<feature type="signal peptide" evidence="7">
    <location>
        <begin position="1"/>
        <end position="19"/>
    </location>
</feature>
<proteinExistence type="inferred from homology"/>
<gene>
    <name evidence="8" type="ORF">D0511_06105</name>
</gene>
<dbReference type="Pfam" id="PF13424">
    <property type="entry name" value="TPR_12"/>
    <property type="match status" value="1"/>
</dbReference>
<evidence type="ECO:0000256" key="3">
    <source>
        <dbReference type="ARBA" id="ARBA00022737"/>
    </source>
</evidence>
<dbReference type="GO" id="GO:0005737">
    <property type="term" value="C:cytoplasm"/>
    <property type="evidence" value="ECO:0007669"/>
    <property type="project" value="UniProtKB-SubCell"/>
</dbReference>
<dbReference type="SUPFAM" id="SSF48452">
    <property type="entry name" value="TPR-like"/>
    <property type="match status" value="2"/>
</dbReference>
<evidence type="ECO:0000256" key="4">
    <source>
        <dbReference type="ARBA" id="ARBA00022803"/>
    </source>
</evidence>
<dbReference type="InterPro" id="IPR019734">
    <property type="entry name" value="TPR_rpt"/>
</dbReference>
<evidence type="ECO:0000256" key="5">
    <source>
        <dbReference type="ARBA" id="ARBA00038253"/>
    </source>
</evidence>
<dbReference type="InterPro" id="IPR051476">
    <property type="entry name" value="Bac_ResReg_Asp_Phosphatase"/>
</dbReference>
<evidence type="ECO:0000256" key="2">
    <source>
        <dbReference type="ARBA" id="ARBA00022490"/>
    </source>
</evidence>
<sequence length="538" mass="60883">MPLLTLFFALLFVTLPTYGSNCPDSNNTNLTSHILSCKQHLETLEPNGVQAFDTHLELVSLYRRAGDIKLSNQILDELMAWKLTTLQRFQVLRQSGINRYRQRNYIQALESFHEAQTLAAKLQQNELLGKSANDLANAYQALGDLDTALTLFLESYQIAKATNDLQRQAITLNNLGNVSRDINQLDDAILSFRQAHALHQQAGDQVKANHTLLSIAEVFYKKREYNKATEIIEDLLQPLTQSGAYTQLSRAYLLLAEIAIAQNHIAQAQQQLASFKRTRQLIQHGKVDQRALLIEAKLKQLEGDNLTAQTLLKQGLEAHNQQNSQLTELFYIALLQSQLQTHAYKEAVETAQRYNDMLKSSRVQSENLYQFRLQRANVLAAPKRQTETNIVSHIFIGLIAFLAGVLVTYCFVRYTARTGTHGVHGKHTSIDEQAARQLMVEVMTLTLTLWEQSSGKTRVELAEESKVWKVNIDDGRLRVRTLERYLNIKTLPKKPRIRNIVTTAQYVLTQCQDANFDTAPLSQKVAQLEQILACSNAA</sequence>
<keyword evidence="6" id="KW-1133">Transmembrane helix</keyword>
<name>A0AAD0RHA2_PSEO7</name>
<keyword evidence="6" id="KW-0812">Transmembrane</keyword>
<organism evidence="8 9">
    <name type="scientific">Pseudoalteromonas piscicida</name>
    <dbReference type="NCBI Taxonomy" id="43662"/>
    <lineage>
        <taxon>Bacteria</taxon>
        <taxon>Pseudomonadati</taxon>
        <taxon>Pseudomonadota</taxon>
        <taxon>Gammaproteobacteria</taxon>
        <taxon>Alteromonadales</taxon>
        <taxon>Pseudoalteromonadaceae</taxon>
        <taxon>Pseudoalteromonas</taxon>
    </lineage>
</organism>
<keyword evidence="7" id="KW-0732">Signal</keyword>
<comment type="similarity">
    <text evidence="5">Belongs to the Rap family.</text>
</comment>
<keyword evidence="6" id="KW-0472">Membrane</keyword>
<evidence type="ECO:0008006" key="10">
    <source>
        <dbReference type="Google" id="ProtNLM"/>
    </source>
</evidence>
<dbReference type="InterPro" id="IPR011990">
    <property type="entry name" value="TPR-like_helical_dom_sf"/>
</dbReference>
<dbReference type="EMBL" id="CP031761">
    <property type="protein sequence ID" value="AXR01693.1"/>
    <property type="molecule type" value="Genomic_DNA"/>
</dbReference>
<evidence type="ECO:0000313" key="9">
    <source>
        <dbReference type="Proteomes" id="UP000258102"/>
    </source>
</evidence>
<dbReference type="AlphaFoldDB" id="A0AAD0RHA2"/>
<dbReference type="Gene3D" id="1.25.40.10">
    <property type="entry name" value="Tetratricopeptide repeat domain"/>
    <property type="match status" value="1"/>
</dbReference>
<protein>
    <recommendedName>
        <fullName evidence="10">MalT-like TPR region domain-containing protein</fullName>
    </recommendedName>
</protein>
<dbReference type="RefSeq" id="WP_088531152.1">
    <property type="nucleotide sequence ID" value="NZ_CP021646.1"/>
</dbReference>
<dbReference type="SMART" id="SM00028">
    <property type="entry name" value="TPR"/>
    <property type="match status" value="3"/>
</dbReference>
<dbReference type="KEGG" id="ppis:B1L02_11645"/>
<keyword evidence="2" id="KW-0963">Cytoplasm</keyword>
<feature type="chain" id="PRO_5042017834" description="MalT-like TPR region domain-containing protein" evidence="7">
    <location>
        <begin position="20"/>
        <end position="538"/>
    </location>
</feature>
<accession>A0AAD0RHA2</accession>
<keyword evidence="3" id="KW-0677">Repeat</keyword>
<evidence type="ECO:0000256" key="1">
    <source>
        <dbReference type="ARBA" id="ARBA00004496"/>
    </source>
</evidence>
<evidence type="ECO:0000313" key="8">
    <source>
        <dbReference type="EMBL" id="AXR01693.1"/>
    </source>
</evidence>
<evidence type="ECO:0000256" key="7">
    <source>
        <dbReference type="SAM" id="SignalP"/>
    </source>
</evidence>
<dbReference type="Proteomes" id="UP000258102">
    <property type="component" value="Chromosome 1"/>
</dbReference>
<dbReference type="CDD" id="cd22890">
    <property type="entry name" value="ChiS-DBD"/>
    <property type="match status" value="1"/>
</dbReference>
<comment type="subcellular location">
    <subcellularLocation>
        <location evidence="1">Cytoplasm</location>
    </subcellularLocation>
</comment>